<protein>
    <submittedName>
        <fullName evidence="6">ABC-2 type transport system ATP-binding protein</fullName>
    </submittedName>
</protein>
<dbReference type="InterPro" id="IPR003593">
    <property type="entry name" value="AAA+_ATPase"/>
</dbReference>
<evidence type="ECO:0000256" key="3">
    <source>
        <dbReference type="ARBA" id="ARBA00022741"/>
    </source>
</evidence>
<proteinExistence type="inferred from homology"/>
<gene>
    <name evidence="6" type="ORF">SAMN04487772_11613</name>
</gene>
<dbReference type="InterPro" id="IPR003439">
    <property type="entry name" value="ABC_transporter-like_ATP-bd"/>
</dbReference>
<keyword evidence="3" id="KW-0547">Nucleotide-binding</keyword>
<organism evidence="6 7">
    <name type="scientific">[Clostridium] polysaccharolyticum</name>
    <dbReference type="NCBI Taxonomy" id="29364"/>
    <lineage>
        <taxon>Bacteria</taxon>
        <taxon>Bacillati</taxon>
        <taxon>Bacillota</taxon>
        <taxon>Clostridia</taxon>
        <taxon>Lachnospirales</taxon>
        <taxon>Lachnospiraceae</taxon>
    </lineage>
</organism>
<evidence type="ECO:0000313" key="7">
    <source>
        <dbReference type="Proteomes" id="UP000199800"/>
    </source>
</evidence>
<reference evidence="6 7" key="1">
    <citation type="submission" date="2016-10" db="EMBL/GenBank/DDBJ databases">
        <authorList>
            <person name="de Groot N.N."/>
        </authorList>
    </citation>
    <scope>NUCLEOTIDE SEQUENCE [LARGE SCALE GENOMIC DNA]</scope>
    <source>
        <strain evidence="6 7">DSM 1801</strain>
    </source>
</reference>
<evidence type="ECO:0000256" key="4">
    <source>
        <dbReference type="ARBA" id="ARBA00022840"/>
    </source>
</evidence>
<dbReference type="RefSeq" id="WP_092478207.1">
    <property type="nucleotide sequence ID" value="NZ_FOHN01000016.1"/>
</dbReference>
<dbReference type="PANTHER" id="PTHR43335:SF4">
    <property type="entry name" value="ABC TRANSPORTER, ATP-BINDING PROTEIN"/>
    <property type="match status" value="1"/>
</dbReference>
<evidence type="ECO:0000313" key="6">
    <source>
        <dbReference type="EMBL" id="SET34745.1"/>
    </source>
</evidence>
<comment type="similarity">
    <text evidence="1">Belongs to the ABC transporter superfamily.</text>
</comment>
<accession>A0A1I0DQB5</accession>
<keyword evidence="2" id="KW-0813">Transport</keyword>
<dbReference type="OrthoDB" id="9804819at2"/>
<dbReference type="PANTHER" id="PTHR43335">
    <property type="entry name" value="ABC TRANSPORTER, ATP-BINDING PROTEIN"/>
    <property type="match status" value="1"/>
</dbReference>
<evidence type="ECO:0000259" key="5">
    <source>
        <dbReference type="PROSITE" id="PS50893"/>
    </source>
</evidence>
<dbReference type="STRING" id="29364.SAMN04487772_11613"/>
<sequence>MNVLEIRNLNKKFGEQTVIQNLNVTIPENSVFGFLGQNGAGKTTTMKMILGLLKADSGEIRVCGEKVEYGQNMTNRYIGYLPDVPEYYGYMSSLEYLKFCGKITGMKRDEIKRKSDELIEMVGLGESRKKRIGSFSRGMKQRLGIAQGLLNSPKLLICDEPTSALDPIGRNEILNLLSYGSCKTTILFSTHILSDVEKICRDIAILHNGRVVLSGPIDKIKSEHNTNLVEVRFSSVDDIEQFLNLKDVQKYRCEVDREKRHVILHGSNQEEIVQKLIEILYQSGIVPSGVNCLEPSLDSLFSEVVR</sequence>
<dbReference type="Gene3D" id="3.40.50.300">
    <property type="entry name" value="P-loop containing nucleotide triphosphate hydrolases"/>
    <property type="match status" value="1"/>
</dbReference>
<name>A0A1I0DQB5_9FIRM</name>
<dbReference type="EMBL" id="FOHN01000016">
    <property type="protein sequence ID" value="SET34745.1"/>
    <property type="molecule type" value="Genomic_DNA"/>
</dbReference>
<dbReference type="Proteomes" id="UP000199800">
    <property type="component" value="Unassembled WGS sequence"/>
</dbReference>
<dbReference type="PROSITE" id="PS50893">
    <property type="entry name" value="ABC_TRANSPORTER_2"/>
    <property type="match status" value="1"/>
</dbReference>
<dbReference type="SMART" id="SM00382">
    <property type="entry name" value="AAA"/>
    <property type="match status" value="1"/>
</dbReference>
<dbReference type="SUPFAM" id="SSF52540">
    <property type="entry name" value="P-loop containing nucleoside triphosphate hydrolases"/>
    <property type="match status" value="1"/>
</dbReference>
<keyword evidence="7" id="KW-1185">Reference proteome</keyword>
<dbReference type="GO" id="GO:0016887">
    <property type="term" value="F:ATP hydrolysis activity"/>
    <property type="evidence" value="ECO:0007669"/>
    <property type="project" value="InterPro"/>
</dbReference>
<dbReference type="InterPro" id="IPR027417">
    <property type="entry name" value="P-loop_NTPase"/>
</dbReference>
<evidence type="ECO:0000256" key="1">
    <source>
        <dbReference type="ARBA" id="ARBA00005417"/>
    </source>
</evidence>
<evidence type="ECO:0000256" key="2">
    <source>
        <dbReference type="ARBA" id="ARBA00022448"/>
    </source>
</evidence>
<keyword evidence="4 6" id="KW-0067">ATP-binding</keyword>
<dbReference type="Pfam" id="PF00005">
    <property type="entry name" value="ABC_tran"/>
    <property type="match status" value="1"/>
</dbReference>
<feature type="domain" description="ABC transporter" evidence="5">
    <location>
        <begin position="4"/>
        <end position="233"/>
    </location>
</feature>
<dbReference type="AlphaFoldDB" id="A0A1I0DQB5"/>
<dbReference type="GO" id="GO:0005524">
    <property type="term" value="F:ATP binding"/>
    <property type="evidence" value="ECO:0007669"/>
    <property type="project" value="UniProtKB-KW"/>
</dbReference>